<feature type="region of interest" description="Disordered" evidence="1">
    <location>
        <begin position="1"/>
        <end position="35"/>
    </location>
</feature>
<dbReference type="Proteomes" id="UP000324222">
    <property type="component" value="Unassembled WGS sequence"/>
</dbReference>
<evidence type="ECO:0000313" key="2">
    <source>
        <dbReference type="EMBL" id="MPC83284.1"/>
    </source>
</evidence>
<evidence type="ECO:0000256" key="1">
    <source>
        <dbReference type="SAM" id="MobiDB-lite"/>
    </source>
</evidence>
<dbReference type="AlphaFoldDB" id="A0A5B7ISX7"/>
<comment type="caution">
    <text evidence="2">The sequence shown here is derived from an EMBL/GenBank/DDBJ whole genome shotgun (WGS) entry which is preliminary data.</text>
</comment>
<proteinExistence type="predicted"/>
<organism evidence="2 3">
    <name type="scientific">Portunus trituberculatus</name>
    <name type="common">Swimming crab</name>
    <name type="synonym">Neptunus trituberculatus</name>
    <dbReference type="NCBI Taxonomy" id="210409"/>
    <lineage>
        <taxon>Eukaryota</taxon>
        <taxon>Metazoa</taxon>
        <taxon>Ecdysozoa</taxon>
        <taxon>Arthropoda</taxon>
        <taxon>Crustacea</taxon>
        <taxon>Multicrustacea</taxon>
        <taxon>Malacostraca</taxon>
        <taxon>Eumalacostraca</taxon>
        <taxon>Eucarida</taxon>
        <taxon>Decapoda</taxon>
        <taxon>Pleocyemata</taxon>
        <taxon>Brachyura</taxon>
        <taxon>Eubrachyura</taxon>
        <taxon>Portunoidea</taxon>
        <taxon>Portunidae</taxon>
        <taxon>Portuninae</taxon>
        <taxon>Portunus</taxon>
    </lineage>
</organism>
<dbReference type="EMBL" id="VSRR010062099">
    <property type="protein sequence ID" value="MPC83284.1"/>
    <property type="molecule type" value="Genomic_DNA"/>
</dbReference>
<reference evidence="2 3" key="1">
    <citation type="submission" date="2019-05" db="EMBL/GenBank/DDBJ databases">
        <title>Another draft genome of Portunus trituberculatus and its Hox gene families provides insights of decapod evolution.</title>
        <authorList>
            <person name="Jeong J.-H."/>
            <person name="Song I."/>
            <person name="Kim S."/>
            <person name="Choi T."/>
            <person name="Kim D."/>
            <person name="Ryu S."/>
            <person name="Kim W."/>
        </authorList>
    </citation>
    <scope>NUCLEOTIDE SEQUENCE [LARGE SCALE GENOMIC DNA]</scope>
    <source>
        <tissue evidence="2">Muscle</tissue>
    </source>
</reference>
<feature type="compositionally biased region" description="Acidic residues" evidence="1">
    <location>
        <begin position="18"/>
        <end position="27"/>
    </location>
</feature>
<sequence>MTHGKGSQLLKQRSNGVEETDSNEYESEERTVKKG</sequence>
<name>A0A5B7ISX7_PORTR</name>
<protein>
    <submittedName>
        <fullName evidence="2">Uncharacterized protein</fullName>
    </submittedName>
</protein>
<accession>A0A5B7ISX7</accession>
<gene>
    <name evidence="2" type="ORF">E2C01_077991</name>
</gene>
<keyword evidence="3" id="KW-1185">Reference proteome</keyword>
<evidence type="ECO:0000313" key="3">
    <source>
        <dbReference type="Proteomes" id="UP000324222"/>
    </source>
</evidence>